<dbReference type="InterPro" id="IPR023997">
    <property type="entry name" value="TonB-dep_OMP_SusC/RagA_CS"/>
</dbReference>
<evidence type="ECO:0000259" key="9">
    <source>
        <dbReference type="Pfam" id="PF07715"/>
    </source>
</evidence>
<keyword evidence="8" id="KW-0732">Signal</keyword>
<evidence type="ECO:0000256" key="2">
    <source>
        <dbReference type="ARBA" id="ARBA00022448"/>
    </source>
</evidence>
<comment type="similarity">
    <text evidence="7">Belongs to the TonB-dependent receptor family.</text>
</comment>
<reference evidence="10 11" key="1">
    <citation type="submission" date="2021-03" db="EMBL/GenBank/DDBJ databases">
        <authorList>
            <person name="Kim M.K."/>
        </authorList>
    </citation>
    <scope>NUCLEOTIDE SEQUENCE [LARGE SCALE GENOMIC DNA]</scope>
    <source>
        <strain evidence="10 11">BT442</strain>
    </source>
</reference>
<comment type="caution">
    <text evidence="10">The sequence shown here is derived from an EMBL/GenBank/DDBJ whole genome shotgun (WGS) entry which is preliminary data.</text>
</comment>
<protein>
    <submittedName>
        <fullName evidence="10">TonB-dependent receptor</fullName>
    </submittedName>
</protein>
<keyword evidence="5 7" id="KW-0472">Membrane</keyword>
<dbReference type="SUPFAM" id="SSF56935">
    <property type="entry name" value="Porins"/>
    <property type="match status" value="1"/>
</dbReference>
<dbReference type="InterPro" id="IPR039426">
    <property type="entry name" value="TonB-dep_rcpt-like"/>
</dbReference>
<dbReference type="NCBIfam" id="TIGR04056">
    <property type="entry name" value="OMP_RagA_SusC"/>
    <property type="match status" value="1"/>
</dbReference>
<dbReference type="InterPro" id="IPR036942">
    <property type="entry name" value="Beta-barrel_TonB_sf"/>
</dbReference>
<evidence type="ECO:0000256" key="4">
    <source>
        <dbReference type="ARBA" id="ARBA00022692"/>
    </source>
</evidence>
<feature type="domain" description="TonB-dependent receptor plug" evidence="9">
    <location>
        <begin position="140"/>
        <end position="246"/>
    </location>
</feature>
<dbReference type="Pfam" id="PF13715">
    <property type="entry name" value="CarbopepD_reg_2"/>
    <property type="match status" value="1"/>
</dbReference>
<dbReference type="InterPro" id="IPR012910">
    <property type="entry name" value="Plug_dom"/>
</dbReference>
<dbReference type="Proteomes" id="UP000664369">
    <property type="component" value="Unassembled WGS sequence"/>
</dbReference>
<dbReference type="NCBIfam" id="TIGR04057">
    <property type="entry name" value="SusC_RagA_signa"/>
    <property type="match status" value="1"/>
</dbReference>
<gene>
    <name evidence="10" type="ORF">J4E00_19170</name>
</gene>
<dbReference type="RefSeq" id="WP_208176888.1">
    <property type="nucleotide sequence ID" value="NZ_JAGETZ010000010.1"/>
</dbReference>
<dbReference type="InterPro" id="IPR023996">
    <property type="entry name" value="TonB-dep_OMP_SusC/RagA"/>
</dbReference>
<dbReference type="Gene3D" id="2.40.170.20">
    <property type="entry name" value="TonB-dependent receptor, beta-barrel domain"/>
    <property type="match status" value="1"/>
</dbReference>
<feature type="chain" id="PRO_5047015362" evidence="8">
    <location>
        <begin position="38"/>
        <end position="1065"/>
    </location>
</feature>
<dbReference type="Gene3D" id="2.60.40.1120">
    <property type="entry name" value="Carboxypeptidase-like, regulatory domain"/>
    <property type="match status" value="1"/>
</dbReference>
<dbReference type="SUPFAM" id="SSF49464">
    <property type="entry name" value="Carboxypeptidase regulatory domain-like"/>
    <property type="match status" value="1"/>
</dbReference>
<dbReference type="Gene3D" id="2.170.130.10">
    <property type="entry name" value="TonB-dependent receptor, plug domain"/>
    <property type="match status" value="1"/>
</dbReference>
<keyword evidence="11" id="KW-1185">Reference proteome</keyword>
<accession>A0ABS3QIW4</accession>
<name>A0ABS3QIW4_9BACT</name>
<evidence type="ECO:0000256" key="7">
    <source>
        <dbReference type="PROSITE-ProRule" id="PRU01360"/>
    </source>
</evidence>
<proteinExistence type="inferred from homology"/>
<evidence type="ECO:0000256" key="6">
    <source>
        <dbReference type="ARBA" id="ARBA00023237"/>
    </source>
</evidence>
<keyword evidence="6 7" id="KW-0998">Cell outer membrane</keyword>
<feature type="signal peptide" evidence="8">
    <location>
        <begin position="1"/>
        <end position="37"/>
    </location>
</feature>
<evidence type="ECO:0000256" key="8">
    <source>
        <dbReference type="SAM" id="SignalP"/>
    </source>
</evidence>
<dbReference type="PROSITE" id="PS52016">
    <property type="entry name" value="TONB_DEPENDENT_REC_3"/>
    <property type="match status" value="1"/>
</dbReference>
<organism evidence="10 11">
    <name type="scientific">Hymenobacter negativus</name>
    <dbReference type="NCBI Taxonomy" id="2795026"/>
    <lineage>
        <taxon>Bacteria</taxon>
        <taxon>Pseudomonadati</taxon>
        <taxon>Bacteroidota</taxon>
        <taxon>Cytophagia</taxon>
        <taxon>Cytophagales</taxon>
        <taxon>Hymenobacteraceae</taxon>
        <taxon>Hymenobacter</taxon>
    </lineage>
</organism>
<comment type="subcellular location">
    <subcellularLocation>
        <location evidence="1 7">Cell outer membrane</location>
        <topology evidence="1 7">Multi-pass membrane protein</topology>
    </subcellularLocation>
</comment>
<evidence type="ECO:0000313" key="11">
    <source>
        <dbReference type="Proteomes" id="UP000664369"/>
    </source>
</evidence>
<sequence length="1065" mass="115532">MFSLLTKHIPVRRLGRALPPLVLLALLPGLPAAQAQAQTQTPVLKGITVTGRVKDVTGENLIGVTVRVKDGTVGTVTDAEGKFNIQAPNSQVVLVFSYVGYQPIERAIKGNTLMNITLKGDAQSLEEVVVVGYGEVKRGDLTGSVGSVNVEDLNKAPVKSFDDALAGRVAGVQVASPDGQPGASPNIVIRGGNSITQDNSPLYVIDGFPIEGYNNNSLNPSEIESIQVLKDASATAIYGSRGANGVILVTTKRGTEGSPTITYDGYYGVQQSLSRAKLMDPYEFVKLQLEYDPVNAANLYLKNGQTLDSYRNAPSVDWQDELLRIAPMQSHNLALRGGNKGTKYSVSGSILDQKGTIIASGFKRYQGRFTLDQDVNRNLRAGLNANYSNFTSYGTPVAGAGNSDLALLTSLYGYRPITGGNDLNTLLNAEQDAEVTSATNFQWNPRLTAENELRNRITNQLTANAYADYLIGSSLRLRVTGGVNRSVLRYETFNNSSTRTGNLNSVQGFNGVNGSVVFTELNNYVNENTLTYNKLFSGKHRINSVTGFTVQGNRTSNSGGGSVLVPNESLGINGLSDGTPYTITSYQGQNTLMSFLERVNYSYLSRYLVTLSFRADGSSRFAEGNKWGYFPSASVAWHISEENFMKDFKPVSDAKIRASYGVTGNNRVGDYASFSTLSLPVAESYSPGGVFVRGAAPIALGNPNLKWESTAEADLGLDLGFFNQRVVLTADLYRKKTTDLLLNSQLPPTIGYATAFQNIGAVQNQGVELTLATVNVAQKAFGWTSNFNIAFNQTKVLELSQNQDFLLTTVPWSSASGYGNVPAYIAQLGQPVSQMYGFEWVGNYQLTDFDETSPGSYTLKANVPNNGITRSSIRPGDIKYADLNGDNVVDNSDRKIIGNPNPKFIGGFSNNFTFKGFDLNVFLQFSYGNDILDANRIIFEGGALKPGLNQFASYANRWTPDNPTNDLYRVGGQGPRVYSTRIVEDGSYMRLKTVNLGYTFPAPLARRAHLQSLRVYAAAQNLLTWTNYTGNDPEVSAYGGALTPGFDFSVYPRARTFTLGLNFSL</sequence>
<keyword evidence="2 7" id="KW-0813">Transport</keyword>
<evidence type="ECO:0000256" key="1">
    <source>
        <dbReference type="ARBA" id="ARBA00004571"/>
    </source>
</evidence>
<keyword evidence="10" id="KW-0675">Receptor</keyword>
<evidence type="ECO:0000313" key="10">
    <source>
        <dbReference type="EMBL" id="MBO2011192.1"/>
    </source>
</evidence>
<evidence type="ECO:0000256" key="3">
    <source>
        <dbReference type="ARBA" id="ARBA00022452"/>
    </source>
</evidence>
<keyword evidence="3 7" id="KW-1134">Transmembrane beta strand</keyword>
<dbReference type="EMBL" id="JAGETZ010000010">
    <property type="protein sequence ID" value="MBO2011192.1"/>
    <property type="molecule type" value="Genomic_DNA"/>
</dbReference>
<evidence type="ECO:0000256" key="5">
    <source>
        <dbReference type="ARBA" id="ARBA00023136"/>
    </source>
</evidence>
<dbReference type="InterPro" id="IPR037066">
    <property type="entry name" value="Plug_dom_sf"/>
</dbReference>
<dbReference type="InterPro" id="IPR008969">
    <property type="entry name" value="CarboxyPept-like_regulatory"/>
</dbReference>
<dbReference type="Pfam" id="PF07715">
    <property type="entry name" value="Plug"/>
    <property type="match status" value="1"/>
</dbReference>
<keyword evidence="4 7" id="KW-0812">Transmembrane</keyword>